<evidence type="ECO:0000313" key="1">
    <source>
        <dbReference type="EMBL" id="MEQ2258661.1"/>
    </source>
</evidence>
<evidence type="ECO:0000313" key="2">
    <source>
        <dbReference type="Proteomes" id="UP001444071"/>
    </source>
</evidence>
<sequence>MICNTRKSSSKICLINVNTVAQGSSCLCLTQQIMADLSIAVPPWHPRFDVILPVCWKTQLLSGHVQHS</sequence>
<protein>
    <submittedName>
        <fullName evidence="1">Uncharacterized protein</fullName>
    </submittedName>
</protein>
<comment type="caution">
    <text evidence="1">The sequence shown here is derived from an EMBL/GenBank/DDBJ whole genome shotgun (WGS) entry which is preliminary data.</text>
</comment>
<keyword evidence="2" id="KW-1185">Reference proteome</keyword>
<dbReference type="Proteomes" id="UP001444071">
    <property type="component" value="Unassembled WGS sequence"/>
</dbReference>
<name>A0ABV0VN39_9TELE</name>
<proteinExistence type="predicted"/>
<accession>A0ABV0VN39</accession>
<reference evidence="1 2" key="1">
    <citation type="submission" date="2021-06" db="EMBL/GenBank/DDBJ databases">
        <authorList>
            <person name="Palmer J.M."/>
        </authorList>
    </citation>
    <scope>NUCLEOTIDE SEQUENCE [LARGE SCALE GENOMIC DNA]</scope>
    <source>
        <strain evidence="1 2">XR_2019</strain>
        <tissue evidence="1">Muscle</tissue>
    </source>
</reference>
<gene>
    <name evidence="1" type="ORF">XENORESO_000920</name>
</gene>
<dbReference type="EMBL" id="JAHRIM010001154">
    <property type="protein sequence ID" value="MEQ2258661.1"/>
    <property type="molecule type" value="Genomic_DNA"/>
</dbReference>
<organism evidence="1 2">
    <name type="scientific">Xenotaenia resolanae</name>
    <dbReference type="NCBI Taxonomy" id="208358"/>
    <lineage>
        <taxon>Eukaryota</taxon>
        <taxon>Metazoa</taxon>
        <taxon>Chordata</taxon>
        <taxon>Craniata</taxon>
        <taxon>Vertebrata</taxon>
        <taxon>Euteleostomi</taxon>
        <taxon>Actinopterygii</taxon>
        <taxon>Neopterygii</taxon>
        <taxon>Teleostei</taxon>
        <taxon>Neoteleostei</taxon>
        <taxon>Acanthomorphata</taxon>
        <taxon>Ovalentaria</taxon>
        <taxon>Atherinomorphae</taxon>
        <taxon>Cyprinodontiformes</taxon>
        <taxon>Goodeidae</taxon>
        <taxon>Xenotaenia</taxon>
    </lineage>
</organism>